<protein>
    <submittedName>
        <fullName evidence="2">Lysine--tRNA ligase</fullName>
    </submittedName>
</protein>
<dbReference type="SUPFAM" id="SSF50249">
    <property type="entry name" value="Nucleic acid-binding proteins"/>
    <property type="match status" value="1"/>
</dbReference>
<evidence type="ECO:0000313" key="3">
    <source>
        <dbReference type="Proteomes" id="UP000823632"/>
    </source>
</evidence>
<reference evidence="2" key="1">
    <citation type="submission" date="2020-10" db="EMBL/GenBank/DDBJ databases">
        <authorList>
            <person name="Gilroy R."/>
        </authorList>
    </citation>
    <scope>NUCLEOTIDE SEQUENCE</scope>
    <source>
        <strain evidence="2">10192</strain>
    </source>
</reference>
<feature type="non-terminal residue" evidence="2">
    <location>
        <position position="90"/>
    </location>
</feature>
<dbReference type="GO" id="GO:0004824">
    <property type="term" value="F:lysine-tRNA ligase activity"/>
    <property type="evidence" value="ECO:0007669"/>
    <property type="project" value="TreeGrafter"/>
</dbReference>
<keyword evidence="2" id="KW-0436">Ligase</keyword>
<reference evidence="2" key="2">
    <citation type="journal article" date="2021" name="PeerJ">
        <title>Extensive microbial diversity within the chicken gut microbiome revealed by metagenomics and culture.</title>
        <authorList>
            <person name="Gilroy R."/>
            <person name="Ravi A."/>
            <person name="Getino M."/>
            <person name="Pursley I."/>
            <person name="Horton D.L."/>
            <person name="Alikhan N.F."/>
            <person name="Baker D."/>
            <person name="Gharbi K."/>
            <person name="Hall N."/>
            <person name="Watson M."/>
            <person name="Adriaenssens E.M."/>
            <person name="Foster-Nyarko E."/>
            <person name="Jarju S."/>
            <person name="Secka A."/>
            <person name="Antonio M."/>
            <person name="Oren A."/>
            <person name="Chaudhuri R.R."/>
            <person name="La Ragione R."/>
            <person name="Hildebrand F."/>
            <person name="Pallen M.J."/>
        </authorList>
    </citation>
    <scope>NUCLEOTIDE SEQUENCE</scope>
    <source>
        <strain evidence="2">10192</strain>
    </source>
</reference>
<dbReference type="Gene3D" id="2.40.50.140">
    <property type="entry name" value="Nucleic acid-binding proteins"/>
    <property type="match status" value="1"/>
</dbReference>
<dbReference type="EMBL" id="JADIND010000115">
    <property type="protein sequence ID" value="MBO8430852.1"/>
    <property type="molecule type" value="Genomic_DNA"/>
</dbReference>
<evidence type="ECO:0000313" key="2">
    <source>
        <dbReference type="EMBL" id="MBO8430852.1"/>
    </source>
</evidence>
<dbReference type="PANTHER" id="PTHR42918:SF15">
    <property type="entry name" value="LYSINE--TRNA LIGASE, CHLOROPLASTIC_MITOCHONDRIAL"/>
    <property type="match status" value="1"/>
</dbReference>
<keyword evidence="1" id="KW-0547">Nucleotide-binding</keyword>
<accession>A0A9D9H0B0</accession>
<dbReference type="Proteomes" id="UP000823632">
    <property type="component" value="Unassembled WGS sequence"/>
</dbReference>
<dbReference type="GO" id="GO:0006430">
    <property type="term" value="P:lysyl-tRNA aminoacylation"/>
    <property type="evidence" value="ECO:0007669"/>
    <property type="project" value="TreeGrafter"/>
</dbReference>
<dbReference type="AlphaFoldDB" id="A0A9D9H0B0"/>
<evidence type="ECO:0000256" key="1">
    <source>
        <dbReference type="ARBA" id="ARBA00022741"/>
    </source>
</evidence>
<dbReference type="GO" id="GO:0005829">
    <property type="term" value="C:cytosol"/>
    <property type="evidence" value="ECO:0007669"/>
    <property type="project" value="TreeGrafter"/>
</dbReference>
<proteinExistence type="predicted"/>
<dbReference type="InterPro" id="IPR012340">
    <property type="entry name" value="NA-bd_OB-fold"/>
</dbReference>
<sequence>MTQQTVHEPNSAIDQIRQTRIQKLTDLADKGVNPYPYVFDKNADAADLQEKYKDLAAGEETEDVYSVAGRVMAIRNTGMFIDLMDASGKI</sequence>
<comment type="caution">
    <text evidence="2">The sequence shown here is derived from an EMBL/GenBank/DDBJ whole genome shotgun (WGS) entry which is preliminary data.</text>
</comment>
<dbReference type="PANTHER" id="PTHR42918">
    <property type="entry name" value="LYSYL-TRNA SYNTHETASE"/>
    <property type="match status" value="1"/>
</dbReference>
<organism evidence="2 3">
    <name type="scientific">Candidatus Scatousia excrementipullorum</name>
    <dbReference type="NCBI Taxonomy" id="2840936"/>
    <lineage>
        <taxon>Bacteria</taxon>
        <taxon>Candidatus Scatousia</taxon>
    </lineage>
</organism>
<gene>
    <name evidence="2" type="ORF">IAC76_05645</name>
</gene>
<name>A0A9D9H0B0_9BACT</name>
<dbReference type="GO" id="GO:0000049">
    <property type="term" value="F:tRNA binding"/>
    <property type="evidence" value="ECO:0007669"/>
    <property type="project" value="TreeGrafter"/>
</dbReference>